<dbReference type="OrthoDB" id="9799092at2"/>
<sequence length="146" mass="15989">MTTHYITIHRVTPDNRALLTRVDDDVFDNPVQPELLNDFLANPSNLLVVAVAGDAVVGMATGIAYVHPDKPIQLFVNEVGVSPRYQRQGIGKDLVAELLGHGKRLGCVEAWVATEVSNTAARALYTRLGSEEDDEQAVVYTWSLTD</sequence>
<dbReference type="CDD" id="cd04301">
    <property type="entry name" value="NAT_SF"/>
    <property type="match status" value="1"/>
</dbReference>
<dbReference type="AlphaFoldDB" id="A0A1E8CLN1"/>
<dbReference type="SUPFAM" id="SSF55729">
    <property type="entry name" value="Acyl-CoA N-acyltransferases (Nat)"/>
    <property type="match status" value="1"/>
</dbReference>
<protein>
    <recommendedName>
        <fullName evidence="1">N-acetyltransferase domain-containing protein</fullName>
    </recommendedName>
</protein>
<dbReference type="InterPro" id="IPR000182">
    <property type="entry name" value="GNAT_dom"/>
</dbReference>
<dbReference type="Proteomes" id="UP000175669">
    <property type="component" value="Unassembled WGS sequence"/>
</dbReference>
<dbReference type="Pfam" id="PF00583">
    <property type="entry name" value="Acetyltransf_1"/>
    <property type="match status" value="1"/>
</dbReference>
<name>A0A1E8CLN1_9GAMM</name>
<proteinExistence type="predicted"/>
<comment type="caution">
    <text evidence="2">The sequence shown here is derived from an EMBL/GenBank/DDBJ whole genome shotgun (WGS) entry which is preliminary data.</text>
</comment>
<accession>A0A1E8CLN1</accession>
<dbReference type="GO" id="GO:0008999">
    <property type="term" value="F:protein-N-terminal-alanine acetyltransferase activity"/>
    <property type="evidence" value="ECO:0007669"/>
    <property type="project" value="TreeGrafter"/>
</dbReference>
<dbReference type="PANTHER" id="PTHR43617">
    <property type="entry name" value="L-AMINO ACID N-ACETYLTRANSFERASE"/>
    <property type="match status" value="1"/>
</dbReference>
<dbReference type="EMBL" id="MASR01000001">
    <property type="protein sequence ID" value="OFE13167.1"/>
    <property type="molecule type" value="Genomic_DNA"/>
</dbReference>
<dbReference type="PANTHER" id="PTHR43617:SF20">
    <property type="entry name" value="N-ALPHA-ACETYLTRANSFERASE RIMI"/>
    <property type="match status" value="1"/>
</dbReference>
<gene>
    <name evidence="2" type="ORF">PHACT_08445</name>
</gene>
<evidence type="ECO:0000313" key="2">
    <source>
        <dbReference type="EMBL" id="OFE13167.1"/>
    </source>
</evidence>
<evidence type="ECO:0000313" key="3">
    <source>
        <dbReference type="Proteomes" id="UP000175669"/>
    </source>
</evidence>
<reference evidence="3" key="1">
    <citation type="submission" date="2016-07" db="EMBL/GenBank/DDBJ databases">
        <authorList>
            <person name="Florea S."/>
            <person name="Webb J.S."/>
            <person name="Jaromczyk J."/>
            <person name="Schardl C.L."/>
        </authorList>
    </citation>
    <scope>NUCLEOTIDE SEQUENCE [LARGE SCALE GENOMIC DNA]</scope>
    <source>
        <strain evidence="3">KCTC 42131</strain>
    </source>
</reference>
<dbReference type="PROSITE" id="PS51186">
    <property type="entry name" value="GNAT"/>
    <property type="match status" value="1"/>
</dbReference>
<dbReference type="RefSeq" id="WP_070116826.1">
    <property type="nucleotide sequence ID" value="NZ_MASR01000001.1"/>
</dbReference>
<dbReference type="STRING" id="1524254.PHACT_08445"/>
<keyword evidence="3" id="KW-1185">Reference proteome</keyword>
<organism evidence="2 3">
    <name type="scientific">Pseudohongiella acticola</name>
    <dbReference type="NCBI Taxonomy" id="1524254"/>
    <lineage>
        <taxon>Bacteria</taxon>
        <taxon>Pseudomonadati</taxon>
        <taxon>Pseudomonadota</taxon>
        <taxon>Gammaproteobacteria</taxon>
        <taxon>Pseudomonadales</taxon>
        <taxon>Pseudohongiellaceae</taxon>
        <taxon>Pseudohongiella</taxon>
    </lineage>
</organism>
<evidence type="ECO:0000259" key="1">
    <source>
        <dbReference type="PROSITE" id="PS51186"/>
    </source>
</evidence>
<dbReference type="InterPro" id="IPR016181">
    <property type="entry name" value="Acyl_CoA_acyltransferase"/>
</dbReference>
<dbReference type="InterPro" id="IPR050276">
    <property type="entry name" value="MshD_Acetyltransferase"/>
</dbReference>
<dbReference type="Gene3D" id="3.40.630.30">
    <property type="match status" value="1"/>
</dbReference>
<feature type="domain" description="N-acetyltransferase" evidence="1">
    <location>
        <begin position="6"/>
        <end position="146"/>
    </location>
</feature>